<dbReference type="GO" id="GO:0051607">
    <property type="term" value="P:defense response to virus"/>
    <property type="evidence" value="ECO:0007669"/>
    <property type="project" value="UniProtKB-KW"/>
</dbReference>
<proteinExistence type="predicted"/>
<dbReference type="eggNOG" id="COG1337">
    <property type="taxonomic scope" value="Bacteria"/>
</dbReference>
<dbReference type="EMBL" id="ACJN02000002">
    <property type="protein sequence ID" value="EFI34764.1"/>
    <property type="molecule type" value="Genomic_DNA"/>
</dbReference>
<name>D6SPT8_9BACT</name>
<dbReference type="Pfam" id="PF03787">
    <property type="entry name" value="RAMPs"/>
    <property type="match status" value="1"/>
</dbReference>
<keyword evidence="1" id="KW-0051">Antiviral defense</keyword>
<dbReference type="PANTHER" id="PTHR35579:SF6">
    <property type="entry name" value="DUF324 DOMAIN-CONTAINING PROTEIN"/>
    <property type="match status" value="1"/>
</dbReference>
<dbReference type="AlphaFoldDB" id="D6SPT8"/>
<evidence type="ECO:0000313" key="4">
    <source>
        <dbReference type="Proteomes" id="UP000005496"/>
    </source>
</evidence>
<feature type="domain" description="CRISPR type III-associated protein" evidence="2">
    <location>
        <begin position="9"/>
        <end position="172"/>
    </location>
</feature>
<dbReference type="InterPro" id="IPR005537">
    <property type="entry name" value="RAMP_III_fam"/>
</dbReference>
<reference evidence="3" key="1">
    <citation type="submission" date="2010-05" db="EMBL/GenBank/DDBJ databases">
        <title>The draft genome of Desulfonatronospira thiodismutans ASO3-1.</title>
        <authorList>
            <consortium name="US DOE Joint Genome Institute (JGI-PGF)"/>
            <person name="Lucas S."/>
            <person name="Copeland A."/>
            <person name="Lapidus A."/>
            <person name="Cheng J.-F."/>
            <person name="Bruce D."/>
            <person name="Goodwin L."/>
            <person name="Pitluck S."/>
            <person name="Chertkov O."/>
            <person name="Brettin T."/>
            <person name="Detter J.C."/>
            <person name="Han C."/>
            <person name="Land M.L."/>
            <person name="Hauser L."/>
            <person name="Kyrpides N."/>
            <person name="Mikhailova N."/>
            <person name="Muyzer G."/>
            <person name="Woyke T."/>
        </authorList>
    </citation>
    <scope>NUCLEOTIDE SEQUENCE [LARGE SCALE GENOMIC DNA]</scope>
    <source>
        <strain evidence="3">ASO3-1</strain>
    </source>
</reference>
<sequence length="461" mass="51457">MIRILFFATLEMVAPLHIGSGKKDDPLSDNPVMRNTAGMPFIPGGSLSGLFARILDEKQKIDLLGYPSSHKKGDNKPSRVTFDDALPIPQQQYSILHPVDVRTSVTIKRDTLTAKQNHLFQSEVLPVGTRFCFSCRFDAENEEQASEFRELVNTFLNMSPPLGGKTNSGKGQWKADEFHIARFDLSTPEGVREWVLKGHGFNWTGDPSTLDFSSKEKNIPVQNLGDERWRVRIQAEIDGLHLVAAMSGVPVKESPDIEQATRQRIDDQGVLQPEYVDFGSSVKGQLRTIMEMILRTHLKSHGLSKKQVEQELIPDPAPGQKDPKSKWVNAAQFFGSTEKKGGFRACEMVWHDADISREDHIRLCEFTQQTISGAKFEFAPLCKGRSELEISVPKDSPDWQKELLSHAAILLSLDILPFGGHASRGYLGAKFSSPEYPDGKPAQGELKSLVESRIHEKQEAA</sequence>
<keyword evidence="4" id="KW-1185">Reference proteome</keyword>
<evidence type="ECO:0000256" key="1">
    <source>
        <dbReference type="ARBA" id="ARBA00023118"/>
    </source>
</evidence>
<gene>
    <name evidence="3" type="ORF">Dthio_PD2140</name>
</gene>
<organism evidence="3 4">
    <name type="scientific">Desulfonatronospira thiodismutans ASO3-1</name>
    <dbReference type="NCBI Taxonomy" id="555779"/>
    <lineage>
        <taxon>Bacteria</taxon>
        <taxon>Pseudomonadati</taxon>
        <taxon>Thermodesulfobacteriota</taxon>
        <taxon>Desulfovibrionia</taxon>
        <taxon>Desulfovibrionales</taxon>
        <taxon>Desulfonatronovibrionaceae</taxon>
        <taxon>Desulfonatronospira</taxon>
    </lineage>
</organism>
<dbReference type="RefSeq" id="WP_008870082.1">
    <property type="nucleotide sequence ID" value="NZ_ACJN02000002.1"/>
</dbReference>
<dbReference type="InterPro" id="IPR052216">
    <property type="entry name" value="CRISPR_Csm3_endoribonuclease"/>
</dbReference>
<accession>D6SPT8</accession>
<protein>
    <recommendedName>
        <fullName evidence="2">CRISPR type III-associated protein domain-containing protein</fullName>
    </recommendedName>
</protein>
<dbReference type="CDD" id="cd09726">
    <property type="entry name" value="RAMP_I_III"/>
    <property type="match status" value="2"/>
</dbReference>
<evidence type="ECO:0000259" key="2">
    <source>
        <dbReference type="Pfam" id="PF03787"/>
    </source>
</evidence>
<dbReference type="Proteomes" id="UP000005496">
    <property type="component" value="Unassembled WGS sequence"/>
</dbReference>
<comment type="caution">
    <text evidence="3">The sequence shown here is derived from an EMBL/GenBank/DDBJ whole genome shotgun (WGS) entry which is preliminary data.</text>
</comment>
<evidence type="ECO:0000313" key="3">
    <source>
        <dbReference type="EMBL" id="EFI34764.1"/>
    </source>
</evidence>
<dbReference type="PANTHER" id="PTHR35579">
    <property type="entry name" value="CRISPR SYSTEM CMS ENDORIBONUCLEASE CSM3"/>
    <property type="match status" value="1"/>
</dbReference>